<accession>A0A382E9J6</accession>
<organism evidence="1">
    <name type="scientific">marine metagenome</name>
    <dbReference type="NCBI Taxonomy" id="408172"/>
    <lineage>
        <taxon>unclassified sequences</taxon>
        <taxon>metagenomes</taxon>
        <taxon>ecological metagenomes</taxon>
    </lineage>
</organism>
<name>A0A382E9J6_9ZZZZ</name>
<dbReference type="EMBL" id="UINC01043103">
    <property type="protein sequence ID" value="SVB46661.1"/>
    <property type="molecule type" value="Genomic_DNA"/>
</dbReference>
<evidence type="ECO:0000313" key="1">
    <source>
        <dbReference type="EMBL" id="SVB46661.1"/>
    </source>
</evidence>
<dbReference type="AlphaFoldDB" id="A0A382E9J6"/>
<feature type="non-terminal residue" evidence="1">
    <location>
        <position position="26"/>
    </location>
</feature>
<proteinExistence type="predicted"/>
<reference evidence="1" key="1">
    <citation type="submission" date="2018-05" db="EMBL/GenBank/DDBJ databases">
        <authorList>
            <person name="Lanie J.A."/>
            <person name="Ng W.-L."/>
            <person name="Kazmierczak K.M."/>
            <person name="Andrzejewski T.M."/>
            <person name="Davidsen T.M."/>
            <person name="Wayne K.J."/>
            <person name="Tettelin H."/>
            <person name="Glass J.I."/>
            <person name="Rusch D."/>
            <person name="Podicherti R."/>
            <person name="Tsui H.-C.T."/>
            <person name="Winkler M.E."/>
        </authorList>
    </citation>
    <scope>NUCLEOTIDE SEQUENCE</scope>
</reference>
<protein>
    <submittedName>
        <fullName evidence="1">Uncharacterized protein</fullName>
    </submittedName>
</protein>
<gene>
    <name evidence="1" type="ORF">METZ01_LOCUS199515</name>
</gene>
<sequence length="26" mass="3156">MTFFVTFCQTNKLITLEEQTVRYVSR</sequence>